<dbReference type="EMBL" id="MGAQ01000002">
    <property type="protein sequence ID" value="OGK51267.1"/>
    <property type="molecule type" value="Genomic_DNA"/>
</dbReference>
<feature type="transmembrane region" description="Helical" evidence="1">
    <location>
        <begin position="222"/>
        <end position="239"/>
    </location>
</feature>
<keyword evidence="1" id="KW-0812">Transmembrane</keyword>
<dbReference type="InterPro" id="IPR001173">
    <property type="entry name" value="Glyco_trans_2-like"/>
</dbReference>
<feature type="domain" description="Glycosyltransferase 2-like" evidence="2">
    <location>
        <begin position="4"/>
        <end position="122"/>
    </location>
</feature>
<dbReference type="Gene3D" id="3.90.550.10">
    <property type="entry name" value="Spore Coat Polysaccharide Biosynthesis Protein SpsA, Chain A"/>
    <property type="match status" value="1"/>
</dbReference>
<dbReference type="Pfam" id="PF00535">
    <property type="entry name" value="Glycos_transf_2"/>
    <property type="match status" value="1"/>
</dbReference>
<comment type="caution">
    <text evidence="3">The sequence shown here is derived from an EMBL/GenBank/DDBJ whole genome shotgun (WGS) entry which is preliminary data.</text>
</comment>
<dbReference type="InterPro" id="IPR029044">
    <property type="entry name" value="Nucleotide-diphossugar_trans"/>
</dbReference>
<gene>
    <name evidence="3" type="ORF">A3B50_04710</name>
</gene>
<protein>
    <recommendedName>
        <fullName evidence="2">Glycosyltransferase 2-like domain-containing protein</fullName>
    </recommendedName>
</protein>
<evidence type="ECO:0000313" key="4">
    <source>
        <dbReference type="Proteomes" id="UP000178558"/>
    </source>
</evidence>
<dbReference type="AlphaFoldDB" id="A0A1F7J6N7"/>
<accession>A0A1F7J6N7</accession>
<dbReference type="Proteomes" id="UP000178558">
    <property type="component" value="Unassembled WGS sequence"/>
</dbReference>
<dbReference type="SUPFAM" id="SSF53448">
    <property type="entry name" value="Nucleotide-diphospho-sugar transferases"/>
    <property type="match status" value="1"/>
</dbReference>
<organism evidence="3 4">
    <name type="scientific">Candidatus Roizmanbacteria bacterium RIFCSPLOWO2_01_FULL_40_42</name>
    <dbReference type="NCBI Taxonomy" id="1802066"/>
    <lineage>
        <taxon>Bacteria</taxon>
        <taxon>Candidatus Roizmaniibacteriota</taxon>
    </lineage>
</organism>
<dbReference type="CDD" id="cd02511">
    <property type="entry name" value="Beta4Glucosyltransferase"/>
    <property type="match status" value="1"/>
</dbReference>
<evidence type="ECO:0000313" key="3">
    <source>
        <dbReference type="EMBL" id="OGK51267.1"/>
    </source>
</evidence>
<reference evidence="3 4" key="1">
    <citation type="journal article" date="2016" name="Nat. Commun.">
        <title>Thousands of microbial genomes shed light on interconnected biogeochemical processes in an aquifer system.</title>
        <authorList>
            <person name="Anantharaman K."/>
            <person name="Brown C.T."/>
            <person name="Hug L.A."/>
            <person name="Sharon I."/>
            <person name="Castelle C.J."/>
            <person name="Probst A.J."/>
            <person name="Thomas B.C."/>
            <person name="Singh A."/>
            <person name="Wilkins M.J."/>
            <person name="Karaoz U."/>
            <person name="Brodie E.L."/>
            <person name="Williams K.H."/>
            <person name="Hubbard S.S."/>
            <person name="Banfield J.F."/>
        </authorList>
    </citation>
    <scope>NUCLEOTIDE SEQUENCE [LARGE SCALE GENOMIC DNA]</scope>
</reference>
<sequence length="252" mass="29393">MNLSAVVLTKNEEKSIDRTLSSLTFCDEILLLDSNSTDRTQEIAKKYKTRIQKRDLNNNFAGLRNYGLQEAKGDWTLFIDADEVVTKELADEIREAIRNGNFSVYYLKRRDYFWGRELKHGEVKKVREQGIIRLVKKNTGKWEGDVHEWFDSSSKTGRLKNFINHYPHPTIAEFLKDVNFYSTLRAKELHKKGKRVNVFGILLYPAFKFITSYLLRGGFLDGSAGFAYSFIMSFHAFLVRTKLYQYRNLANT</sequence>
<keyword evidence="1" id="KW-1133">Transmembrane helix</keyword>
<keyword evidence="1" id="KW-0472">Membrane</keyword>
<name>A0A1F7J6N7_9BACT</name>
<proteinExistence type="predicted"/>
<dbReference type="PANTHER" id="PTHR43630:SF2">
    <property type="entry name" value="GLYCOSYLTRANSFERASE"/>
    <property type="match status" value="1"/>
</dbReference>
<dbReference type="PANTHER" id="PTHR43630">
    <property type="entry name" value="POLY-BETA-1,6-N-ACETYL-D-GLUCOSAMINE SYNTHASE"/>
    <property type="match status" value="1"/>
</dbReference>
<evidence type="ECO:0000256" key="1">
    <source>
        <dbReference type="SAM" id="Phobius"/>
    </source>
</evidence>
<evidence type="ECO:0000259" key="2">
    <source>
        <dbReference type="Pfam" id="PF00535"/>
    </source>
</evidence>